<name>A0A927GU17_9BACL</name>
<protein>
    <submittedName>
        <fullName evidence="4">Methyltransferase domain-containing protein</fullName>
    </submittedName>
</protein>
<dbReference type="PANTHER" id="PTHR43464:SF19">
    <property type="entry name" value="UBIQUINONE BIOSYNTHESIS O-METHYLTRANSFERASE, MITOCHONDRIAL"/>
    <property type="match status" value="1"/>
</dbReference>
<organism evidence="4 5">
    <name type="scientific">Paenibacillus sabuli</name>
    <dbReference type="NCBI Taxonomy" id="2772509"/>
    <lineage>
        <taxon>Bacteria</taxon>
        <taxon>Bacillati</taxon>
        <taxon>Bacillota</taxon>
        <taxon>Bacilli</taxon>
        <taxon>Bacillales</taxon>
        <taxon>Paenibacillaceae</taxon>
        <taxon>Paenibacillus</taxon>
    </lineage>
</organism>
<comment type="caution">
    <text evidence="4">The sequence shown here is derived from an EMBL/GenBank/DDBJ whole genome shotgun (WGS) entry which is preliminary data.</text>
</comment>
<evidence type="ECO:0000313" key="5">
    <source>
        <dbReference type="Proteomes" id="UP000621560"/>
    </source>
</evidence>
<dbReference type="CDD" id="cd02440">
    <property type="entry name" value="AdoMet_MTases"/>
    <property type="match status" value="1"/>
</dbReference>
<proteinExistence type="predicted"/>
<dbReference type="PANTHER" id="PTHR43464">
    <property type="entry name" value="METHYLTRANSFERASE"/>
    <property type="match status" value="1"/>
</dbReference>
<dbReference type="Pfam" id="PF13489">
    <property type="entry name" value="Methyltransf_23"/>
    <property type="match status" value="1"/>
</dbReference>
<dbReference type="RefSeq" id="WP_190920786.1">
    <property type="nucleotide sequence ID" value="NZ_JACXIZ010000043.1"/>
</dbReference>
<keyword evidence="5" id="KW-1185">Reference proteome</keyword>
<dbReference type="GO" id="GO:0008168">
    <property type="term" value="F:methyltransferase activity"/>
    <property type="evidence" value="ECO:0007669"/>
    <property type="project" value="UniProtKB-KW"/>
</dbReference>
<evidence type="ECO:0000256" key="3">
    <source>
        <dbReference type="ARBA" id="ARBA00022691"/>
    </source>
</evidence>
<dbReference type="InterPro" id="IPR029063">
    <property type="entry name" value="SAM-dependent_MTases_sf"/>
</dbReference>
<keyword evidence="3" id="KW-0949">S-adenosyl-L-methionine</keyword>
<dbReference type="EMBL" id="JACXIZ010000043">
    <property type="protein sequence ID" value="MBD2847680.1"/>
    <property type="molecule type" value="Genomic_DNA"/>
</dbReference>
<evidence type="ECO:0000256" key="2">
    <source>
        <dbReference type="ARBA" id="ARBA00022679"/>
    </source>
</evidence>
<reference evidence="4" key="1">
    <citation type="submission" date="2020-09" db="EMBL/GenBank/DDBJ databases">
        <title>A novel bacterium of genus Paenibacillus, isolated from South China Sea.</title>
        <authorList>
            <person name="Huang H."/>
            <person name="Mo K."/>
            <person name="Hu Y."/>
        </authorList>
    </citation>
    <scope>NUCLEOTIDE SEQUENCE</scope>
    <source>
        <strain evidence="4">IB182496</strain>
    </source>
</reference>
<dbReference type="SUPFAM" id="SSF53335">
    <property type="entry name" value="S-adenosyl-L-methionine-dependent methyltransferases"/>
    <property type="match status" value="1"/>
</dbReference>
<dbReference type="Proteomes" id="UP000621560">
    <property type="component" value="Unassembled WGS sequence"/>
</dbReference>
<dbReference type="Gene3D" id="3.40.50.150">
    <property type="entry name" value="Vaccinia Virus protein VP39"/>
    <property type="match status" value="1"/>
</dbReference>
<sequence length="296" mass="33293">MSMSYRTDTDNFLHDNPALYDAFGGDKLSMARFVHTLLTQYNIGGRVLDIGCGLGREAAYLHEAGYEAVGLDNSEAMLAWARKHSPGPEYVYGSQADFRIADDRAKIRSGSSSLEPGEPSGGASRPEAGATRLFDAVYCVGSTFLYNYSNGQVEAALGCFRRHLAAGGLLYLDMRNAAFFLTEEGRRWLTEELTDECRSGETLVRMRTRFAIDPKRQLLERDYTWQVGDDEPIREHLQHRLLFPQELAYHVERSGFRIMALFDTPAPHIERYDPQARITFGSAMTGRRMQLVAEAI</sequence>
<keyword evidence="2" id="KW-0808">Transferase</keyword>
<dbReference type="AlphaFoldDB" id="A0A927GU17"/>
<accession>A0A927GU17</accession>
<keyword evidence="1 4" id="KW-0489">Methyltransferase</keyword>
<dbReference type="Gene3D" id="2.20.130.10">
    <property type="entry name" value="CAC2371-like domains"/>
    <property type="match status" value="1"/>
</dbReference>
<dbReference type="GO" id="GO:0032259">
    <property type="term" value="P:methylation"/>
    <property type="evidence" value="ECO:0007669"/>
    <property type="project" value="UniProtKB-KW"/>
</dbReference>
<evidence type="ECO:0000256" key="1">
    <source>
        <dbReference type="ARBA" id="ARBA00022603"/>
    </source>
</evidence>
<evidence type="ECO:0000313" key="4">
    <source>
        <dbReference type="EMBL" id="MBD2847680.1"/>
    </source>
</evidence>
<gene>
    <name evidence="4" type="ORF">IDH44_21015</name>
</gene>